<name>A0A6N0NSH6_9CREN</name>
<evidence type="ECO:0000313" key="2">
    <source>
        <dbReference type="Proteomes" id="UP000509301"/>
    </source>
</evidence>
<dbReference type="EMBL" id="CP049074">
    <property type="protein sequence ID" value="QKQ99144.1"/>
    <property type="molecule type" value="Genomic_DNA"/>
</dbReference>
<dbReference type="OrthoDB" id="33021at2157"/>
<proteinExistence type="predicted"/>
<dbReference type="RefSeq" id="WP_174628752.1">
    <property type="nucleotide sequence ID" value="NZ_CP049074.1"/>
</dbReference>
<keyword evidence="2" id="KW-1185">Reference proteome</keyword>
<reference evidence="1 2" key="1">
    <citation type="submission" date="2020-02" db="EMBL/GenBank/DDBJ databases">
        <title>Comparative genome analysis reveals the metabolism and evolution of the thermophilic archaeal genus Metallosphaera.</title>
        <authorList>
            <person name="Jiang C."/>
        </authorList>
    </citation>
    <scope>NUCLEOTIDE SEQUENCE [LARGE SCALE GENOMIC DNA]</scope>
    <source>
        <strain evidence="1 2">Ric-A</strain>
    </source>
</reference>
<dbReference type="KEGG" id="mten:GWK48_00915"/>
<sequence length="105" mass="12128">MSIVYKYGQFYIAGVSHVVPGYLQDVVFISQKGERWDVVSAERFKSEDRNLMTIREAVKYVTHLDDLKKAVTELRGRGISLEEIRSFPFPKSLIEGKKKIQAEFD</sequence>
<dbReference type="GeneID" id="55640463"/>
<protein>
    <submittedName>
        <fullName evidence="1">Uncharacterized protein</fullName>
    </submittedName>
</protein>
<gene>
    <name evidence="1" type="ORF">GWK48_00915</name>
</gene>
<dbReference type="AlphaFoldDB" id="A0A6N0NSH6"/>
<dbReference type="Proteomes" id="UP000509301">
    <property type="component" value="Chromosome"/>
</dbReference>
<evidence type="ECO:0000313" key="1">
    <source>
        <dbReference type="EMBL" id="QKQ99144.1"/>
    </source>
</evidence>
<accession>A0A6N0NSH6</accession>
<organism evidence="1 2">
    <name type="scientific">Metallosphaera tengchongensis</name>
    <dbReference type="NCBI Taxonomy" id="1532350"/>
    <lineage>
        <taxon>Archaea</taxon>
        <taxon>Thermoproteota</taxon>
        <taxon>Thermoprotei</taxon>
        <taxon>Sulfolobales</taxon>
        <taxon>Sulfolobaceae</taxon>
        <taxon>Metallosphaera</taxon>
    </lineage>
</organism>